<feature type="site" description="Involved in the stabilization of negative charge on the oxyanion by the formation of the oxyanion hole" evidence="8">
    <location>
        <position position="111"/>
    </location>
</feature>
<comment type="pathway">
    <text evidence="8">Amino-acid biosynthesis; L-arginine biosynthesis; L-ornithine and N-acetyl-L-glutamate from L-glutamate and N(2)-acetyl-L-ornithine (cyclic): step 1/1.</text>
</comment>
<feature type="binding site" evidence="8">
    <location>
        <position position="398"/>
    </location>
    <ligand>
        <name>substrate</name>
    </ligand>
</feature>
<dbReference type="PANTHER" id="PTHR23100:SF0">
    <property type="entry name" value="ARGININE BIOSYNTHESIS BIFUNCTIONAL PROTEIN ARGJ, MITOCHONDRIAL"/>
    <property type="match status" value="1"/>
</dbReference>
<dbReference type="GO" id="GO:0005737">
    <property type="term" value="C:cytoplasm"/>
    <property type="evidence" value="ECO:0007669"/>
    <property type="project" value="UniProtKB-SubCell"/>
</dbReference>
<dbReference type="Pfam" id="PF01960">
    <property type="entry name" value="ArgJ"/>
    <property type="match status" value="1"/>
</dbReference>
<reference evidence="9 10" key="1">
    <citation type="submission" date="2019-02" db="EMBL/GenBank/DDBJ databases">
        <title>Deep-cultivation of Planctomycetes and their phenomic and genomic characterization uncovers novel biology.</title>
        <authorList>
            <person name="Wiegand S."/>
            <person name="Jogler M."/>
            <person name="Boedeker C."/>
            <person name="Pinto D."/>
            <person name="Vollmers J."/>
            <person name="Rivas-Marin E."/>
            <person name="Kohn T."/>
            <person name="Peeters S.H."/>
            <person name="Heuer A."/>
            <person name="Rast P."/>
            <person name="Oberbeckmann S."/>
            <person name="Bunk B."/>
            <person name="Jeske O."/>
            <person name="Meyerdierks A."/>
            <person name="Storesund J.E."/>
            <person name="Kallscheuer N."/>
            <person name="Luecker S."/>
            <person name="Lage O.M."/>
            <person name="Pohl T."/>
            <person name="Merkel B.J."/>
            <person name="Hornburger P."/>
            <person name="Mueller R.-W."/>
            <person name="Bruemmer F."/>
            <person name="Labrenz M."/>
            <person name="Spormann A.M."/>
            <person name="Op Den Camp H."/>
            <person name="Overmann J."/>
            <person name="Amann R."/>
            <person name="Jetten M.S.M."/>
            <person name="Mascher T."/>
            <person name="Medema M.H."/>
            <person name="Devos D.P."/>
            <person name="Kaster A.-K."/>
            <person name="Ovreas L."/>
            <person name="Rohde M."/>
            <person name="Galperin M.Y."/>
            <person name="Jogler C."/>
        </authorList>
    </citation>
    <scope>NUCLEOTIDE SEQUENCE [LARGE SCALE GENOMIC DNA]</scope>
    <source>
        <strain evidence="9 10">Pla52n</strain>
    </source>
</reference>
<dbReference type="SUPFAM" id="SSF56266">
    <property type="entry name" value="DmpA/ArgJ-like"/>
    <property type="match status" value="1"/>
</dbReference>
<feature type="binding site" evidence="8">
    <location>
        <position position="393"/>
    </location>
    <ligand>
        <name>substrate</name>
    </ligand>
</feature>
<feature type="site" description="Cleavage; by autolysis" evidence="8">
    <location>
        <begin position="186"/>
        <end position="187"/>
    </location>
</feature>
<dbReference type="PANTHER" id="PTHR23100">
    <property type="entry name" value="ARGININE BIOSYNTHESIS BIFUNCTIONAL PROTEIN ARGJ"/>
    <property type="match status" value="1"/>
</dbReference>
<evidence type="ECO:0000313" key="9">
    <source>
        <dbReference type="EMBL" id="TWU04273.1"/>
    </source>
</evidence>
<keyword evidence="8" id="KW-0511">Multifunctional enzyme</keyword>
<keyword evidence="10" id="KW-1185">Reference proteome</keyword>
<feature type="binding site" evidence="8">
    <location>
        <position position="270"/>
    </location>
    <ligand>
        <name>substrate</name>
    </ligand>
</feature>
<dbReference type="FunFam" id="3.60.70.12:FF:000001">
    <property type="entry name" value="Arginine biosynthesis bifunctional protein ArgJ, chloroplastic"/>
    <property type="match status" value="1"/>
</dbReference>
<dbReference type="GO" id="GO:0004358">
    <property type="term" value="F:L-glutamate N-acetyltransferase activity, acting on acetyl-L-ornithine as donor"/>
    <property type="evidence" value="ECO:0007669"/>
    <property type="project" value="UniProtKB-UniRule"/>
</dbReference>
<comment type="subcellular location">
    <subcellularLocation>
        <location evidence="8">Cytoplasm</location>
    </subcellularLocation>
</comment>
<proteinExistence type="inferred from homology"/>
<feature type="binding site" evidence="8">
    <location>
        <position position="187"/>
    </location>
    <ligand>
        <name>substrate</name>
    </ligand>
</feature>
<comment type="catalytic activity">
    <reaction evidence="8">
        <text>L-glutamate + acetyl-CoA = N-acetyl-L-glutamate + CoA + H(+)</text>
        <dbReference type="Rhea" id="RHEA:24292"/>
        <dbReference type="ChEBI" id="CHEBI:15378"/>
        <dbReference type="ChEBI" id="CHEBI:29985"/>
        <dbReference type="ChEBI" id="CHEBI:44337"/>
        <dbReference type="ChEBI" id="CHEBI:57287"/>
        <dbReference type="ChEBI" id="CHEBI:57288"/>
        <dbReference type="EC" id="2.3.1.1"/>
    </reaction>
</comment>
<dbReference type="CDD" id="cd02152">
    <property type="entry name" value="OAT"/>
    <property type="match status" value="1"/>
</dbReference>
<dbReference type="HAMAP" id="MF_01106">
    <property type="entry name" value="ArgJ"/>
    <property type="match status" value="1"/>
</dbReference>
<dbReference type="Proteomes" id="UP000320176">
    <property type="component" value="Unassembled WGS sequence"/>
</dbReference>
<dbReference type="EC" id="2.3.1.35" evidence="8"/>
<dbReference type="Gene3D" id="3.10.20.340">
    <property type="entry name" value="ArgJ beta chain, C-terminal domain"/>
    <property type="match status" value="1"/>
</dbReference>
<dbReference type="OrthoDB" id="9804242at2"/>
<keyword evidence="7 8" id="KW-0012">Acyltransferase</keyword>
<sequence>MTDKPLCVPNGFRFGGVIAGIKKSGKPDISLIVGDQPLVAAGVYTTNQIVAAPVVWCRRNTPSQSVRAVIANSGNANACTGEQGDADTAEMCQRVADALGCDASDVLVMSTGVIGNLLPMEKVRSGIDDVLQKLDTGVDAFVSAAQAIMTTDKSRKTCSRQLQIADQTITITAMAKGAGMIAPNMATMLSVVTTDAKLTPEQATRLLKQAADGSYNRVSVDGHASTNDTLLLLASGQVGELLSGKDETTFANCLNELCVEIARELVADGEGATHWMKICVSGAQCDRDAELIARTVGASPLVKTAITGADPNWGRIVSAVGYAGPPIEPTKTCLTLCGVLIYENGRPLPYDAASLSKTMSQSPEVLVELIVGSGSGAGVHWASDLTTTYVTFNSEYTT</sequence>
<dbReference type="GO" id="GO:0004042">
    <property type="term" value="F:L-glutamate N-acetyltransferase activity"/>
    <property type="evidence" value="ECO:0007669"/>
    <property type="project" value="UniProtKB-UniRule"/>
</dbReference>
<keyword evidence="6 8" id="KW-0068">Autocatalytic cleavage</keyword>
<feature type="chain" id="PRO_5023352277" description="Arginine biosynthesis bifunctional protein ArgJ beta chain" evidence="8">
    <location>
        <begin position="187"/>
        <end position="398"/>
    </location>
</feature>
<keyword evidence="5 8" id="KW-0808">Transferase</keyword>
<evidence type="ECO:0000256" key="2">
    <source>
        <dbReference type="ARBA" id="ARBA00011475"/>
    </source>
</evidence>
<comment type="similarity">
    <text evidence="1 8">Belongs to the ArgJ family.</text>
</comment>
<comment type="catalytic activity">
    <reaction evidence="8">
        <text>N(2)-acetyl-L-ornithine + L-glutamate = N-acetyl-L-glutamate + L-ornithine</text>
        <dbReference type="Rhea" id="RHEA:15349"/>
        <dbReference type="ChEBI" id="CHEBI:29985"/>
        <dbReference type="ChEBI" id="CHEBI:44337"/>
        <dbReference type="ChEBI" id="CHEBI:46911"/>
        <dbReference type="ChEBI" id="CHEBI:57805"/>
        <dbReference type="EC" id="2.3.1.35"/>
    </reaction>
</comment>
<comment type="caution">
    <text evidence="9">The sequence shown here is derived from an EMBL/GenBank/DDBJ whole genome shotgun (WGS) entry which is preliminary data.</text>
</comment>
<name>A0A5C6AWF4_9BACT</name>
<comment type="subunit">
    <text evidence="2 8">Heterotetramer of two alpha and two beta chains.</text>
</comment>
<dbReference type="EMBL" id="SJPN01000003">
    <property type="protein sequence ID" value="TWU04273.1"/>
    <property type="molecule type" value="Genomic_DNA"/>
</dbReference>
<evidence type="ECO:0000313" key="10">
    <source>
        <dbReference type="Proteomes" id="UP000320176"/>
    </source>
</evidence>
<dbReference type="EC" id="2.3.1.1" evidence="8"/>
<dbReference type="UniPathway" id="UPA00068">
    <property type="reaction ID" value="UER00106"/>
</dbReference>
<keyword evidence="3 8" id="KW-0055">Arginine biosynthesis</keyword>
<dbReference type="InterPro" id="IPR002813">
    <property type="entry name" value="Arg_biosynth_ArgJ"/>
</dbReference>
<dbReference type="GO" id="GO:0006592">
    <property type="term" value="P:ornithine biosynthetic process"/>
    <property type="evidence" value="ECO:0007669"/>
    <property type="project" value="TreeGrafter"/>
</dbReference>
<dbReference type="NCBIfam" id="NF003802">
    <property type="entry name" value="PRK05388.1"/>
    <property type="match status" value="1"/>
</dbReference>
<keyword evidence="4 8" id="KW-0028">Amino-acid biosynthesis</keyword>
<evidence type="ECO:0000256" key="4">
    <source>
        <dbReference type="ARBA" id="ARBA00022605"/>
    </source>
</evidence>
<accession>A0A5C6AWF4</accession>
<evidence type="ECO:0000256" key="6">
    <source>
        <dbReference type="ARBA" id="ARBA00022813"/>
    </source>
</evidence>
<feature type="site" description="Involved in the stabilization of negative charge on the oxyanion by the formation of the oxyanion hole" evidence="8">
    <location>
        <position position="112"/>
    </location>
</feature>
<feature type="active site" description="Nucleophile" evidence="8">
    <location>
        <position position="187"/>
    </location>
</feature>
<evidence type="ECO:0000256" key="3">
    <source>
        <dbReference type="ARBA" id="ARBA00022571"/>
    </source>
</evidence>
<dbReference type="NCBIfam" id="TIGR00120">
    <property type="entry name" value="ArgJ"/>
    <property type="match status" value="1"/>
</dbReference>
<dbReference type="RefSeq" id="WP_146519728.1">
    <property type="nucleotide sequence ID" value="NZ_CP151726.1"/>
</dbReference>
<comment type="pathway">
    <text evidence="8">Amino-acid biosynthesis; L-arginine biosynthesis; N(2)-acetyl-L-ornithine from L-glutamate: step 1/4.</text>
</comment>
<gene>
    <name evidence="8 9" type="primary">argJ</name>
    <name evidence="9" type="ORF">Pla52n_23120</name>
</gene>
<evidence type="ECO:0000256" key="7">
    <source>
        <dbReference type="ARBA" id="ARBA00023315"/>
    </source>
</evidence>
<keyword evidence="8" id="KW-0963">Cytoplasm</keyword>
<evidence type="ECO:0000256" key="1">
    <source>
        <dbReference type="ARBA" id="ARBA00006774"/>
    </source>
</evidence>
<feature type="binding site" evidence="8">
    <location>
        <position position="150"/>
    </location>
    <ligand>
        <name>substrate</name>
    </ligand>
</feature>
<dbReference type="GO" id="GO:0006526">
    <property type="term" value="P:L-arginine biosynthetic process"/>
    <property type="evidence" value="ECO:0007669"/>
    <property type="project" value="UniProtKB-UniRule"/>
</dbReference>
<dbReference type="InterPro" id="IPR016117">
    <property type="entry name" value="ArgJ-like_dom_sf"/>
</dbReference>
<dbReference type="Gene3D" id="3.60.70.12">
    <property type="entry name" value="L-amino peptidase D-ALA esterase/amidase"/>
    <property type="match status" value="1"/>
</dbReference>
<dbReference type="AlphaFoldDB" id="A0A5C6AWF4"/>
<dbReference type="InterPro" id="IPR042195">
    <property type="entry name" value="ArgJ_beta_C"/>
</dbReference>
<evidence type="ECO:0000256" key="8">
    <source>
        <dbReference type="HAMAP-Rule" id="MF_01106"/>
    </source>
</evidence>
<comment type="function">
    <text evidence="8">Catalyzes two activities which are involved in the cyclic version of arginine biosynthesis: the synthesis of N-acetylglutamate from glutamate and acetyl-CoA as the acetyl donor, and of ornithine by transacetylation between N(2)-acetylornithine and glutamate.</text>
</comment>
<evidence type="ECO:0000256" key="5">
    <source>
        <dbReference type="ARBA" id="ARBA00022679"/>
    </source>
</evidence>
<feature type="binding site" evidence="8">
    <location>
        <position position="176"/>
    </location>
    <ligand>
        <name>substrate</name>
    </ligand>
</feature>
<organism evidence="9 10">
    <name type="scientific">Stieleria varia</name>
    <dbReference type="NCBI Taxonomy" id="2528005"/>
    <lineage>
        <taxon>Bacteria</taxon>
        <taxon>Pseudomonadati</taxon>
        <taxon>Planctomycetota</taxon>
        <taxon>Planctomycetia</taxon>
        <taxon>Pirellulales</taxon>
        <taxon>Pirellulaceae</taxon>
        <taxon>Stieleria</taxon>
    </lineage>
</organism>
<feature type="chain" id="PRO_5023352279" description="Arginine biosynthesis bifunctional protein ArgJ alpha chain" evidence="8">
    <location>
        <begin position="1"/>
        <end position="186"/>
    </location>
</feature>
<protein>
    <recommendedName>
        <fullName evidence="8">Arginine biosynthesis bifunctional protein ArgJ</fullName>
    </recommendedName>
    <domain>
        <recommendedName>
            <fullName evidence="8">Glutamate N-acetyltransferase</fullName>
            <ecNumber evidence="8">2.3.1.35</ecNumber>
        </recommendedName>
        <alternativeName>
            <fullName evidence="8">Ornithine acetyltransferase</fullName>
            <shortName evidence="8">OATase</shortName>
        </alternativeName>
        <alternativeName>
            <fullName evidence="8">Ornithine transacetylase</fullName>
        </alternativeName>
    </domain>
    <domain>
        <recommendedName>
            <fullName evidence="8">Amino-acid acetyltransferase</fullName>
            <ecNumber evidence="8">2.3.1.1</ecNumber>
        </recommendedName>
        <alternativeName>
            <fullName evidence="8">N-acetylglutamate synthase</fullName>
            <shortName evidence="8">AGSase</shortName>
        </alternativeName>
    </domain>
    <component>
        <recommendedName>
            <fullName evidence="8">Arginine biosynthesis bifunctional protein ArgJ alpha chain</fullName>
        </recommendedName>
    </component>
    <component>
        <recommendedName>
            <fullName evidence="8">Arginine biosynthesis bifunctional protein ArgJ beta chain</fullName>
        </recommendedName>
    </component>
</protein>